<evidence type="ECO:0000313" key="3">
    <source>
        <dbReference type="EMBL" id="PXX75959.1"/>
    </source>
</evidence>
<evidence type="ECO:0000313" key="2">
    <source>
        <dbReference type="EMBL" id="MDY5168370.1"/>
    </source>
</evidence>
<dbReference type="Proteomes" id="UP001276902">
    <property type="component" value="Unassembled WGS sequence"/>
</dbReference>
<sequence length="68" mass="8141">MKRKYSQEEVEQLMIGRIYCNHEDLNIFVRRKGLYAWTMNLGNKWSWIITVTAAMIIIVIVFMMLELS</sequence>
<dbReference type="EMBL" id="QJKH01000016">
    <property type="protein sequence ID" value="PXX75959.1"/>
    <property type="molecule type" value="Genomic_DNA"/>
</dbReference>
<comment type="caution">
    <text evidence="3">The sequence shown here is derived from an EMBL/GenBank/DDBJ whole genome shotgun (WGS) entry which is preliminary data.</text>
</comment>
<organism evidence="3 4">
    <name type="scientific">Dielma fastidiosa</name>
    <dbReference type="NCBI Taxonomy" id="1034346"/>
    <lineage>
        <taxon>Bacteria</taxon>
        <taxon>Bacillati</taxon>
        <taxon>Bacillota</taxon>
        <taxon>Erysipelotrichia</taxon>
        <taxon>Erysipelotrichales</taxon>
        <taxon>Erysipelotrichaceae</taxon>
        <taxon>Dielma</taxon>
    </lineage>
</organism>
<feature type="transmembrane region" description="Helical" evidence="1">
    <location>
        <begin position="45"/>
        <end position="65"/>
    </location>
</feature>
<name>A0A318KFZ6_9FIRM</name>
<keyword evidence="1" id="KW-0472">Membrane</keyword>
<reference evidence="3 4" key="1">
    <citation type="submission" date="2018-05" db="EMBL/GenBank/DDBJ databases">
        <title>Genomic Encyclopedia of Type Strains, Phase IV (KMG-IV): sequencing the most valuable type-strain genomes for metagenomic binning, comparative biology and taxonomic classification.</title>
        <authorList>
            <person name="Goeker M."/>
        </authorList>
    </citation>
    <scope>NUCLEOTIDE SEQUENCE [LARGE SCALE GENOMIC DNA]</scope>
    <source>
        <strain evidence="3 4">JC118</strain>
    </source>
</reference>
<reference evidence="2" key="2">
    <citation type="submission" date="2022-03" db="EMBL/GenBank/DDBJ databases">
        <title>First case of bacteraemia caused by Dielma fastidiosa in a patient hospitalised with diverticulitis.</title>
        <authorList>
            <person name="Forman-Ankjaer B."/>
            <person name="Hvid-Jensen F."/>
            <person name="Kobel C.M."/>
            <person name="Greve T."/>
        </authorList>
    </citation>
    <scope>NUCLEOTIDE SEQUENCE</scope>
    <source>
        <strain evidence="2">AUH_DF_2021</strain>
    </source>
</reference>
<keyword evidence="1" id="KW-0812">Transmembrane</keyword>
<proteinExistence type="predicted"/>
<keyword evidence="1" id="KW-1133">Transmembrane helix</keyword>
<dbReference type="OrthoDB" id="9808690at2"/>
<evidence type="ECO:0000313" key="4">
    <source>
        <dbReference type="Proteomes" id="UP000247612"/>
    </source>
</evidence>
<gene>
    <name evidence="3" type="ORF">DES51_11649</name>
    <name evidence="2" type="ORF">MQE39_09605</name>
</gene>
<evidence type="ECO:0008006" key="5">
    <source>
        <dbReference type="Google" id="ProtNLM"/>
    </source>
</evidence>
<evidence type="ECO:0000256" key="1">
    <source>
        <dbReference type="SAM" id="Phobius"/>
    </source>
</evidence>
<keyword evidence="4" id="KW-1185">Reference proteome</keyword>
<dbReference type="AlphaFoldDB" id="A0A318KFZ6"/>
<accession>A0A318KFZ6</accession>
<dbReference type="Proteomes" id="UP000247612">
    <property type="component" value="Unassembled WGS sequence"/>
</dbReference>
<dbReference type="GeneID" id="94440857"/>
<protein>
    <recommendedName>
        <fullName evidence="5">DUF5808 domain-containing protein</fullName>
    </recommendedName>
</protein>
<dbReference type="EMBL" id="JALDAW010000013">
    <property type="protein sequence ID" value="MDY5168370.1"/>
    <property type="molecule type" value="Genomic_DNA"/>
</dbReference>
<dbReference type="RefSeq" id="WP_022938080.1">
    <property type="nucleotide sequence ID" value="NZ_BAABZA010000007.1"/>
</dbReference>